<dbReference type="Proteomes" id="UP000554235">
    <property type="component" value="Unassembled WGS sequence"/>
</dbReference>
<dbReference type="OrthoDB" id="444432at2759"/>
<comment type="caution">
    <text evidence="1">The sequence shown here is derived from an EMBL/GenBank/DDBJ whole genome shotgun (WGS) entry which is preliminary data.</text>
</comment>
<dbReference type="PANTHER" id="PTHR34071">
    <property type="entry name" value="5-NITROIMIDAZOLE ANTIBIOTICS RESISTANCE PROTEIN, NIMA-FAMILY-RELATED PROTEIN-RELATED"/>
    <property type="match status" value="1"/>
</dbReference>
<reference evidence="1 2" key="1">
    <citation type="submission" date="2020-01" db="EMBL/GenBank/DDBJ databases">
        <title>Identification and distribution of gene clusters putatively required for synthesis of sphingolipid metabolism inhibitors in phylogenetically diverse species of the filamentous fungus Fusarium.</title>
        <authorList>
            <person name="Kim H.-S."/>
            <person name="Busman M."/>
            <person name="Brown D.W."/>
            <person name="Divon H."/>
            <person name="Uhlig S."/>
            <person name="Proctor R.H."/>
        </authorList>
    </citation>
    <scope>NUCLEOTIDE SEQUENCE [LARGE SCALE GENOMIC DNA]</scope>
    <source>
        <strain evidence="1 2">NRRL 20459</strain>
    </source>
</reference>
<dbReference type="InterPro" id="IPR012349">
    <property type="entry name" value="Split_barrel_FMN-bd"/>
</dbReference>
<protein>
    <submittedName>
        <fullName evidence="1">5-nitroimidazole antibiotic resistance</fullName>
    </submittedName>
</protein>
<dbReference type="AlphaFoldDB" id="A0A8H4LDF4"/>
<sequence>MTPTATEDSSQGPAYSKTQLNTVNRYRGRGMFVLYPSHSPRYGDFVLTLSSQGQYEYEQVYPIIDEAPILHVGFHSSPDQEGFEFPVILPMLGCTGIFHQQQDDDGRRFIYLHGYVSARIMRLSRAGDQVGSETATEASGIPVCISATIMDGIVLALTPNHSSCNYRSVVAYGYAQVVEDEDERLFAMELITNNLVPDRWQNSRYPSKAELKSTGILRIDIASASAKVRTGTTGEAREDLKDEAMRKKVWAGVVPSRIVYGTPLASPTNMYPGTPEYIEDWVAEWNEKVERYSAEAGGLD</sequence>
<proteinExistence type="predicted"/>
<dbReference type="Gene3D" id="2.30.110.10">
    <property type="entry name" value="Electron Transport, Fmn-binding Protein, Chain A"/>
    <property type="match status" value="1"/>
</dbReference>
<evidence type="ECO:0000313" key="1">
    <source>
        <dbReference type="EMBL" id="KAF4465934.1"/>
    </source>
</evidence>
<dbReference type="Pfam" id="PF12900">
    <property type="entry name" value="Pyridox_ox_2"/>
    <property type="match status" value="1"/>
</dbReference>
<dbReference type="InterPro" id="IPR024747">
    <property type="entry name" value="Pyridox_Oxase-rel"/>
</dbReference>
<gene>
    <name evidence="1" type="ORF">FALBO_7218</name>
</gene>
<evidence type="ECO:0000313" key="2">
    <source>
        <dbReference type="Proteomes" id="UP000554235"/>
    </source>
</evidence>
<organism evidence="1 2">
    <name type="scientific">Fusarium albosuccineum</name>
    <dbReference type="NCBI Taxonomy" id="1237068"/>
    <lineage>
        <taxon>Eukaryota</taxon>
        <taxon>Fungi</taxon>
        <taxon>Dikarya</taxon>
        <taxon>Ascomycota</taxon>
        <taxon>Pezizomycotina</taxon>
        <taxon>Sordariomycetes</taxon>
        <taxon>Hypocreomycetidae</taxon>
        <taxon>Hypocreales</taxon>
        <taxon>Nectriaceae</taxon>
        <taxon>Fusarium</taxon>
        <taxon>Fusarium decemcellulare species complex</taxon>
    </lineage>
</organism>
<accession>A0A8H4LDF4</accession>
<keyword evidence="2" id="KW-1185">Reference proteome</keyword>
<name>A0A8H4LDF4_9HYPO</name>
<dbReference type="SUPFAM" id="SSF50475">
    <property type="entry name" value="FMN-binding split barrel"/>
    <property type="match status" value="1"/>
</dbReference>
<dbReference type="PANTHER" id="PTHR34071:SF2">
    <property type="entry name" value="FLAVIN-NUCLEOTIDE-BINDING PROTEIN"/>
    <property type="match status" value="1"/>
</dbReference>
<dbReference type="EMBL" id="JAADYS010000956">
    <property type="protein sequence ID" value="KAF4465934.1"/>
    <property type="molecule type" value="Genomic_DNA"/>
</dbReference>